<proteinExistence type="predicted"/>
<reference evidence="1 2" key="1">
    <citation type="submission" date="2024-09" db="EMBL/GenBank/DDBJ databases">
        <title>Rethinking Asexuality: The Enigmatic Case of Functional Sexual Genes in Lepraria (Stereocaulaceae).</title>
        <authorList>
            <person name="Doellman M."/>
            <person name="Sun Y."/>
            <person name="Barcenas-Pena A."/>
            <person name="Lumbsch H.T."/>
            <person name="Grewe F."/>
        </authorList>
    </citation>
    <scope>NUCLEOTIDE SEQUENCE [LARGE SCALE GENOMIC DNA]</scope>
    <source>
        <strain evidence="1 2">Grewe 0041</strain>
    </source>
</reference>
<accession>A0ABR4BCU5</accession>
<sequence>MTGDERYSKFGAPHPPRDALGNFQKDGVYHVEAFPLQLLLTKAAPHLESPSFSTAISIARSFAILLHTLLYTLRPEIMYAQSALGPVVLAGSAPAKLCMNMTVPVNISARTGAFNIAVPQTNLDATTFVQNNTQQGKNFTRGGSLGLRDDLGHIQH</sequence>
<evidence type="ECO:0000313" key="2">
    <source>
        <dbReference type="Proteomes" id="UP001590951"/>
    </source>
</evidence>
<protein>
    <submittedName>
        <fullName evidence="1">Uncharacterized protein</fullName>
    </submittedName>
</protein>
<keyword evidence="2" id="KW-1185">Reference proteome</keyword>
<dbReference type="EMBL" id="JBHFEH010000010">
    <property type="protein sequence ID" value="KAL2055657.1"/>
    <property type="molecule type" value="Genomic_DNA"/>
</dbReference>
<dbReference type="Proteomes" id="UP001590951">
    <property type="component" value="Unassembled WGS sequence"/>
</dbReference>
<gene>
    <name evidence="1" type="ORF">ABVK25_003899</name>
</gene>
<evidence type="ECO:0000313" key="1">
    <source>
        <dbReference type="EMBL" id="KAL2055657.1"/>
    </source>
</evidence>
<name>A0ABR4BCU5_9LECA</name>
<organism evidence="1 2">
    <name type="scientific">Lepraria finkii</name>
    <dbReference type="NCBI Taxonomy" id="1340010"/>
    <lineage>
        <taxon>Eukaryota</taxon>
        <taxon>Fungi</taxon>
        <taxon>Dikarya</taxon>
        <taxon>Ascomycota</taxon>
        <taxon>Pezizomycotina</taxon>
        <taxon>Lecanoromycetes</taxon>
        <taxon>OSLEUM clade</taxon>
        <taxon>Lecanoromycetidae</taxon>
        <taxon>Lecanorales</taxon>
        <taxon>Lecanorineae</taxon>
        <taxon>Stereocaulaceae</taxon>
        <taxon>Lepraria</taxon>
    </lineage>
</organism>
<comment type="caution">
    <text evidence="1">The sequence shown here is derived from an EMBL/GenBank/DDBJ whole genome shotgun (WGS) entry which is preliminary data.</text>
</comment>